<feature type="transmembrane region" description="Helical" evidence="1">
    <location>
        <begin position="237"/>
        <end position="257"/>
    </location>
</feature>
<sequence length="265" mass="27957">MTSAPQGALTTRRRRVPALVIVAIACAWLLVVVAQVTGQAKNLHHGALIEGGLSLVVALGLFLLAWQVMIAAMMLPSSLPLFRLFATVSAGAPHPRATFAAFLAGYVMVWTGFGALAFLGDIAVHHAVDASPWLSAHSWLIGAGVLALAGLFQFTPLKDRCLSKCRHPSAYLLPRYRRGIRSAFALGGGHGLFCLGCCWALMLVMFATGVANLIWMGALTALMVYEKTGSAGRRVVPLAGVVLLCGAALVLALSPWLPEAVMSTN</sequence>
<dbReference type="InterPro" id="IPR018688">
    <property type="entry name" value="PpoB2-like"/>
</dbReference>
<feature type="transmembrane region" description="Helical" evidence="1">
    <location>
        <begin position="139"/>
        <end position="157"/>
    </location>
</feature>
<dbReference type="Proteomes" id="UP000247781">
    <property type="component" value="Unassembled WGS sequence"/>
</dbReference>
<reference evidence="2 3" key="2">
    <citation type="submission" date="2018-06" db="EMBL/GenBank/DDBJ databases">
        <title>Sequencing of bacterial isolates from soil warming experiment in Harvard Forest, Massachusetts, USA.</title>
        <authorList>
            <person name="Deangelis K.PhD."/>
        </authorList>
    </citation>
    <scope>NUCLEOTIDE SEQUENCE [LARGE SCALE GENOMIC DNA]</scope>
    <source>
        <strain evidence="2 3">GAS496</strain>
    </source>
</reference>
<dbReference type="EMBL" id="QJJU01000012">
    <property type="protein sequence ID" value="PXX06957.1"/>
    <property type="molecule type" value="Genomic_DNA"/>
</dbReference>
<gene>
    <name evidence="2" type="ORF">C8E89_112168</name>
</gene>
<keyword evidence="3" id="KW-1185">Reference proteome</keyword>
<proteinExistence type="predicted"/>
<name>A0A318HHI8_9MYCO</name>
<reference evidence="3" key="1">
    <citation type="submission" date="2018-05" db="EMBL/GenBank/DDBJ databases">
        <authorList>
            <person name="Deangelis K."/>
            <person name="Huntemann M."/>
            <person name="Clum A."/>
            <person name="Pillay M."/>
            <person name="Palaniappan K."/>
            <person name="Varghese N."/>
            <person name="Mikhailova N."/>
            <person name="Stamatis D."/>
            <person name="Reddy T."/>
            <person name="Daum C."/>
            <person name="Shapiro N."/>
            <person name="Ivanova N."/>
            <person name="Kyrpides N."/>
            <person name="Woyke T."/>
        </authorList>
    </citation>
    <scope>NUCLEOTIDE SEQUENCE [LARGE SCALE GENOMIC DNA]</scope>
    <source>
        <strain evidence="3">GAS496</strain>
    </source>
</reference>
<feature type="transmembrane region" description="Helical" evidence="1">
    <location>
        <begin position="97"/>
        <end position="119"/>
    </location>
</feature>
<keyword evidence="1" id="KW-1133">Transmembrane helix</keyword>
<dbReference type="Pfam" id="PF09948">
    <property type="entry name" value="PpoB2"/>
    <property type="match status" value="1"/>
</dbReference>
<protein>
    <submittedName>
        <fullName evidence="2">Putative metal-binding membrane protein</fullName>
    </submittedName>
</protein>
<feature type="transmembrane region" description="Helical" evidence="1">
    <location>
        <begin position="16"/>
        <end position="36"/>
    </location>
</feature>
<dbReference type="AlphaFoldDB" id="A0A318HHI8"/>
<evidence type="ECO:0000313" key="2">
    <source>
        <dbReference type="EMBL" id="PXX06957.1"/>
    </source>
</evidence>
<dbReference type="RefSeq" id="WP_220032495.1">
    <property type="nucleotide sequence ID" value="NZ_QJJU01000012.1"/>
</dbReference>
<organism evidence="2 3">
    <name type="scientific">Mycolicibacterium moriokaense</name>
    <dbReference type="NCBI Taxonomy" id="39691"/>
    <lineage>
        <taxon>Bacteria</taxon>
        <taxon>Bacillati</taxon>
        <taxon>Actinomycetota</taxon>
        <taxon>Actinomycetes</taxon>
        <taxon>Mycobacteriales</taxon>
        <taxon>Mycobacteriaceae</taxon>
        <taxon>Mycolicibacterium</taxon>
    </lineage>
</organism>
<keyword evidence="1" id="KW-0812">Transmembrane</keyword>
<comment type="caution">
    <text evidence="2">The sequence shown here is derived from an EMBL/GenBank/DDBJ whole genome shotgun (WGS) entry which is preliminary data.</text>
</comment>
<evidence type="ECO:0000313" key="3">
    <source>
        <dbReference type="Proteomes" id="UP000247781"/>
    </source>
</evidence>
<evidence type="ECO:0000256" key="1">
    <source>
        <dbReference type="SAM" id="Phobius"/>
    </source>
</evidence>
<feature type="transmembrane region" description="Helical" evidence="1">
    <location>
        <begin position="56"/>
        <end position="76"/>
    </location>
</feature>
<accession>A0A318HHI8</accession>
<keyword evidence="1" id="KW-0472">Membrane</keyword>